<evidence type="ECO:0008006" key="4">
    <source>
        <dbReference type="Google" id="ProtNLM"/>
    </source>
</evidence>
<feature type="region of interest" description="Disordered" evidence="1">
    <location>
        <begin position="1"/>
        <end position="70"/>
    </location>
</feature>
<comment type="caution">
    <text evidence="2">The sequence shown here is derived from an EMBL/GenBank/DDBJ whole genome shotgun (WGS) entry which is preliminary data.</text>
</comment>
<evidence type="ECO:0000313" key="2">
    <source>
        <dbReference type="EMBL" id="TKA41310.1"/>
    </source>
</evidence>
<dbReference type="Proteomes" id="UP000310066">
    <property type="component" value="Unassembled WGS sequence"/>
</dbReference>
<dbReference type="STRING" id="329885.A0A4U0UYJ6"/>
<feature type="compositionally biased region" description="Low complexity" evidence="1">
    <location>
        <begin position="21"/>
        <end position="59"/>
    </location>
</feature>
<dbReference type="AlphaFoldDB" id="A0A4U0UYJ6"/>
<sequence length="230" mass="21990">MSGMSSSSGQMGASSGGGGMTVTVSPIPASSSISGGSGTSAVGSTSSGSSQTTTPSPVSSGPPCPAYNNTTYTDSQSTSYTVYCNSTYSGTVLSRTPASALRRAAFPYASAAEDCMASCDSTSACMSISSTAQTCTLMSDVGSLTPDTSGTGAVAARKGATSYGGNGGMGGSGSGNGSGSSNGATGSVVTVTVCAAQRTTTVFTTATLTTCPAAGCTTMPGRAAGMIGMY</sequence>
<organism evidence="2 3">
    <name type="scientific">Friedmanniomyces endolithicus</name>
    <dbReference type="NCBI Taxonomy" id="329885"/>
    <lineage>
        <taxon>Eukaryota</taxon>
        <taxon>Fungi</taxon>
        <taxon>Dikarya</taxon>
        <taxon>Ascomycota</taxon>
        <taxon>Pezizomycotina</taxon>
        <taxon>Dothideomycetes</taxon>
        <taxon>Dothideomycetidae</taxon>
        <taxon>Mycosphaerellales</taxon>
        <taxon>Teratosphaeriaceae</taxon>
        <taxon>Friedmanniomyces</taxon>
    </lineage>
</organism>
<protein>
    <recommendedName>
        <fullName evidence="4">Apple domain-containing protein</fullName>
    </recommendedName>
</protein>
<name>A0A4U0UYJ6_9PEZI</name>
<reference evidence="2 3" key="1">
    <citation type="submission" date="2017-03" db="EMBL/GenBank/DDBJ databases">
        <title>Genomes of endolithic fungi from Antarctica.</title>
        <authorList>
            <person name="Coleine C."/>
            <person name="Masonjones S."/>
            <person name="Stajich J.E."/>
        </authorList>
    </citation>
    <scope>NUCLEOTIDE SEQUENCE [LARGE SCALE GENOMIC DNA]</scope>
    <source>
        <strain evidence="2 3">CCFEE 5311</strain>
    </source>
</reference>
<gene>
    <name evidence="2" type="ORF">B0A54_06212</name>
</gene>
<evidence type="ECO:0000256" key="1">
    <source>
        <dbReference type="SAM" id="MobiDB-lite"/>
    </source>
</evidence>
<accession>A0A4U0UYJ6</accession>
<dbReference type="EMBL" id="NAJP01000028">
    <property type="protein sequence ID" value="TKA41310.1"/>
    <property type="molecule type" value="Genomic_DNA"/>
</dbReference>
<proteinExistence type="predicted"/>
<dbReference type="OrthoDB" id="424610at2759"/>
<feature type="compositionally biased region" description="Low complexity" evidence="1">
    <location>
        <begin position="1"/>
        <end position="13"/>
    </location>
</feature>
<evidence type="ECO:0000313" key="3">
    <source>
        <dbReference type="Proteomes" id="UP000310066"/>
    </source>
</evidence>